<protein>
    <submittedName>
        <fullName evidence="3">Uncharacterized protein</fullName>
    </submittedName>
</protein>
<keyword evidence="4" id="KW-1185">Reference proteome</keyword>
<dbReference type="PROSITE" id="PS51257">
    <property type="entry name" value="PROKAR_LIPOPROTEIN"/>
    <property type="match status" value="1"/>
</dbReference>
<gene>
    <name evidence="3" type="ORF">SBRY_50788</name>
</gene>
<organism evidence="3 4">
    <name type="scientific">Actinacidiphila bryophytorum</name>
    <dbReference type="NCBI Taxonomy" id="1436133"/>
    <lineage>
        <taxon>Bacteria</taxon>
        <taxon>Bacillati</taxon>
        <taxon>Actinomycetota</taxon>
        <taxon>Actinomycetes</taxon>
        <taxon>Kitasatosporales</taxon>
        <taxon>Streptomycetaceae</taxon>
        <taxon>Actinacidiphila</taxon>
    </lineage>
</organism>
<evidence type="ECO:0000256" key="2">
    <source>
        <dbReference type="SAM" id="SignalP"/>
    </source>
</evidence>
<feature type="compositionally biased region" description="Gly residues" evidence="1">
    <location>
        <begin position="94"/>
        <end position="104"/>
    </location>
</feature>
<keyword evidence="2" id="KW-0732">Signal</keyword>
<feature type="region of interest" description="Disordered" evidence="1">
    <location>
        <begin position="72"/>
        <end position="108"/>
    </location>
</feature>
<reference evidence="3" key="1">
    <citation type="submission" date="2021-06" db="EMBL/GenBank/DDBJ databases">
        <authorList>
            <person name="Arsene-Ploetze F."/>
        </authorList>
    </citation>
    <scope>NUCLEOTIDE SEQUENCE</scope>
    <source>
        <strain evidence="3">SBRY1</strain>
    </source>
</reference>
<evidence type="ECO:0000256" key="1">
    <source>
        <dbReference type="SAM" id="MobiDB-lite"/>
    </source>
</evidence>
<feature type="signal peptide" evidence="2">
    <location>
        <begin position="1"/>
        <end position="26"/>
    </location>
</feature>
<proteinExistence type="predicted"/>
<comment type="caution">
    <text evidence="3">The sequence shown here is derived from an EMBL/GenBank/DDBJ whole genome shotgun (WGS) entry which is preliminary data.</text>
</comment>
<evidence type="ECO:0000313" key="4">
    <source>
        <dbReference type="Proteomes" id="UP001153328"/>
    </source>
</evidence>
<feature type="chain" id="PRO_5040858429" evidence="2">
    <location>
        <begin position="27"/>
        <end position="198"/>
    </location>
</feature>
<dbReference type="EMBL" id="CAJVAX010000019">
    <property type="protein sequence ID" value="CAG7652101.1"/>
    <property type="molecule type" value="Genomic_DNA"/>
</dbReference>
<name>A0A9W4MJS4_9ACTN</name>
<dbReference type="Proteomes" id="UP001153328">
    <property type="component" value="Unassembled WGS sequence"/>
</dbReference>
<feature type="region of interest" description="Disordered" evidence="1">
    <location>
        <begin position="34"/>
        <end position="53"/>
    </location>
</feature>
<evidence type="ECO:0000313" key="3">
    <source>
        <dbReference type="EMBL" id="CAG7652101.1"/>
    </source>
</evidence>
<sequence>MTRTPTTALRAGASVAVLATGALLLAACSSGGSGTPAAADAKASSSGSASASASASGSMTAYRDCLSQHGVQLPSFAPRTGRPTDRPSGRPSGRPGGGFGGFGGASADPKTQAAMKACEALRPQFSGRGGGAGGGADASAFQAFTSCLKDHGVTLPTGSPSSRPGRFGANLDTADPKVAKAYATCKPLLPQRPAPSAT</sequence>
<dbReference type="AlphaFoldDB" id="A0A9W4MJS4"/>
<dbReference type="RefSeq" id="WP_205045368.1">
    <property type="nucleotide sequence ID" value="NZ_CAJVAX010000019.1"/>
</dbReference>
<accession>A0A9W4MJS4</accession>